<comment type="caution">
    <text evidence="8">The sequence shown here is derived from an EMBL/GenBank/DDBJ whole genome shotgun (WGS) entry which is preliminary data.</text>
</comment>
<dbReference type="InterPro" id="IPR009571">
    <property type="entry name" value="SUR7/Rim9-like_fungi"/>
</dbReference>
<dbReference type="PANTHER" id="PTHR28013">
    <property type="entry name" value="PROTEIN DCV1-RELATED"/>
    <property type="match status" value="1"/>
</dbReference>
<dbReference type="GeneID" id="90002355"/>
<keyword evidence="3 6" id="KW-1133">Transmembrane helix</keyword>
<evidence type="ECO:0000256" key="7">
    <source>
        <dbReference type="SAM" id="SignalP"/>
    </source>
</evidence>
<feature type="chain" id="PRO_5047010340" evidence="7">
    <location>
        <begin position="26"/>
        <end position="768"/>
    </location>
</feature>
<evidence type="ECO:0000256" key="6">
    <source>
        <dbReference type="SAM" id="Phobius"/>
    </source>
</evidence>
<keyword evidence="2 6" id="KW-0812">Transmembrane</keyword>
<keyword evidence="9" id="KW-1185">Reference proteome</keyword>
<feature type="transmembrane region" description="Helical" evidence="6">
    <location>
        <begin position="120"/>
        <end position="146"/>
    </location>
</feature>
<dbReference type="PANTHER" id="PTHR28013:SF3">
    <property type="entry name" value="PROTEIN DCV1-RELATED"/>
    <property type="match status" value="1"/>
</dbReference>
<feature type="compositionally biased region" description="Low complexity" evidence="5">
    <location>
        <begin position="603"/>
        <end position="627"/>
    </location>
</feature>
<feature type="compositionally biased region" description="Low complexity" evidence="5">
    <location>
        <begin position="319"/>
        <end position="334"/>
    </location>
</feature>
<protein>
    <submittedName>
        <fullName evidence="8">Regulator of ime2</fullName>
    </submittedName>
</protein>
<feature type="compositionally biased region" description="Polar residues" evidence="5">
    <location>
        <begin position="460"/>
        <end position="469"/>
    </location>
</feature>
<sequence>MLRPATPLSILLFISFVLLLISVISTPIINGIPIARYEGVNFGVFGWCKDSGGCSNVQVGWNTDEALPSQNDADFNLPSSARHSLSSLLIVHPIAAFCNLIVLGLAIAAHLHSPSHSARYLLALLILLLPTLLVTLLAFLVDILLFVPHLQWGGWIVLASTILITASGVVTCAMRRTLVSRKARKKRIAENAEMSGANFYARQAEESKIIPSTSTESRAPMVNGAPGADDLPPFPSYASRRSQERPINGPSPVGPVSATSPIEGGRYYNGQRSRSNSRPRQEDFGAPLGVVRSYEERPPVPGLPPAPNRGGYGPPRGGYPPRGAMSSRGSFGSRGPPPSPFRGRGGYAPRGRGGYDPTPPGGPPDVMIPAGMNRRPPPGYGPQNPAGMDGGYGPPQGSNRNFSRPDEPGFEPPSPSIYGSEAPVGHGGLAYGSRAQSPAARRQSPYGSRAQSPVARRQSPYGSRAQSPSGGLPPQAMPPAMPPMPDQYAPTMHQRSTIGMDSDVAGMVEMQRAHPPVPHQPSAAQEYVPPRAGWQSGPSSPTHQNRRRVNSGGSDYMEDVDPKFAKPPVPPLPSTTPSAPPAEAFHENNRQHVPSILLAGHQSNPNEPSPESSDSQINNPNVINSNIPREHSYEDLHPGARSPVESETSNFTSVSQRPMNPNWQPGHPDGFNSFGPGGNRIVQERQRQRQQDILFAGNPDFELPGMGPPRSGNIRGGYRGLGRGGGGYRAPMRPPHPSVLDSMGPDGRYPSPVPPPTGMSGGGSMREV</sequence>
<organism evidence="8 9">
    <name type="scientific">Knufia obscura</name>
    <dbReference type="NCBI Taxonomy" id="1635080"/>
    <lineage>
        <taxon>Eukaryota</taxon>
        <taxon>Fungi</taxon>
        <taxon>Dikarya</taxon>
        <taxon>Ascomycota</taxon>
        <taxon>Pezizomycotina</taxon>
        <taxon>Eurotiomycetes</taxon>
        <taxon>Chaetothyriomycetidae</taxon>
        <taxon>Chaetothyriales</taxon>
        <taxon>Trichomeriaceae</taxon>
        <taxon>Knufia</taxon>
    </lineage>
</organism>
<feature type="compositionally biased region" description="Gly residues" evidence="5">
    <location>
        <begin position="714"/>
        <end position="728"/>
    </location>
</feature>
<accession>A0ABR0RDK4</accession>
<feature type="compositionally biased region" description="Basic and acidic residues" evidence="5">
    <location>
        <begin position="628"/>
        <end position="638"/>
    </location>
</feature>
<evidence type="ECO:0000313" key="9">
    <source>
        <dbReference type="Proteomes" id="UP001334248"/>
    </source>
</evidence>
<dbReference type="InterPro" id="IPR051380">
    <property type="entry name" value="pH-response_reg_palI/RIM9"/>
</dbReference>
<gene>
    <name evidence="8" type="primary">RIM9</name>
    <name evidence="8" type="ORF">PMZ80_008906</name>
</gene>
<dbReference type="Proteomes" id="UP001334248">
    <property type="component" value="Unassembled WGS sequence"/>
</dbReference>
<feature type="signal peptide" evidence="7">
    <location>
        <begin position="1"/>
        <end position="25"/>
    </location>
</feature>
<dbReference type="Pfam" id="PF06687">
    <property type="entry name" value="SUR7"/>
    <property type="match status" value="1"/>
</dbReference>
<evidence type="ECO:0000256" key="3">
    <source>
        <dbReference type="ARBA" id="ARBA00022989"/>
    </source>
</evidence>
<feature type="transmembrane region" description="Helical" evidence="6">
    <location>
        <begin position="85"/>
        <end position="108"/>
    </location>
</feature>
<name>A0ABR0RDK4_9EURO</name>
<evidence type="ECO:0000256" key="2">
    <source>
        <dbReference type="ARBA" id="ARBA00022692"/>
    </source>
</evidence>
<feature type="compositionally biased region" description="Gly residues" evidence="5">
    <location>
        <begin position="343"/>
        <end position="354"/>
    </location>
</feature>
<feature type="compositionally biased region" description="Pro residues" evidence="5">
    <location>
        <begin position="565"/>
        <end position="580"/>
    </location>
</feature>
<feature type="region of interest" description="Disordered" evidence="5">
    <location>
        <begin position="210"/>
        <end position="768"/>
    </location>
</feature>
<dbReference type="EMBL" id="JAVHJV010000012">
    <property type="protein sequence ID" value="KAK5938714.1"/>
    <property type="molecule type" value="Genomic_DNA"/>
</dbReference>
<reference evidence="8 9" key="1">
    <citation type="journal article" date="2023" name="Res Sq">
        <title>Genomic and morphological characterization of Knufia obscura isolated from the Mars 2020 spacecraft assembly facility.</title>
        <authorList>
            <person name="Chander A.M."/>
            <person name="Teixeira M.M."/>
            <person name="Singh N.K."/>
            <person name="Williams M.P."/>
            <person name="Parker C.W."/>
            <person name="Leo P."/>
            <person name="Stajich J.E."/>
            <person name="Torok T."/>
            <person name="Tighe S."/>
            <person name="Mason C.E."/>
            <person name="Venkateswaran K."/>
        </authorList>
    </citation>
    <scope>NUCLEOTIDE SEQUENCE [LARGE SCALE GENOMIC DNA]</scope>
    <source>
        <strain evidence="8 9">CCFEE 5817</strain>
    </source>
</reference>
<evidence type="ECO:0000313" key="8">
    <source>
        <dbReference type="EMBL" id="KAK5938714.1"/>
    </source>
</evidence>
<evidence type="ECO:0000256" key="4">
    <source>
        <dbReference type="ARBA" id="ARBA00023136"/>
    </source>
</evidence>
<dbReference type="RefSeq" id="XP_064726804.1">
    <property type="nucleotide sequence ID" value="XM_064877302.1"/>
</dbReference>
<feature type="transmembrane region" description="Helical" evidence="6">
    <location>
        <begin position="152"/>
        <end position="174"/>
    </location>
</feature>
<feature type="compositionally biased region" description="Polar residues" evidence="5">
    <location>
        <begin position="645"/>
        <end position="663"/>
    </location>
</feature>
<evidence type="ECO:0000256" key="1">
    <source>
        <dbReference type="ARBA" id="ARBA00004141"/>
    </source>
</evidence>
<feature type="compositionally biased region" description="Pro residues" evidence="5">
    <location>
        <begin position="475"/>
        <end position="485"/>
    </location>
</feature>
<comment type="subcellular location">
    <subcellularLocation>
        <location evidence="1">Membrane</location>
        <topology evidence="1">Multi-pass membrane protein</topology>
    </subcellularLocation>
</comment>
<keyword evidence="4 6" id="KW-0472">Membrane</keyword>
<feature type="compositionally biased region" description="Gly residues" evidence="5">
    <location>
        <begin position="759"/>
        <end position="768"/>
    </location>
</feature>
<keyword evidence="7" id="KW-0732">Signal</keyword>
<evidence type="ECO:0000256" key="5">
    <source>
        <dbReference type="SAM" id="MobiDB-lite"/>
    </source>
</evidence>
<proteinExistence type="predicted"/>